<feature type="compositionally biased region" description="Polar residues" evidence="5">
    <location>
        <begin position="95"/>
        <end position="108"/>
    </location>
</feature>
<keyword evidence="4" id="KW-0539">Nucleus</keyword>
<evidence type="ECO:0000256" key="3">
    <source>
        <dbReference type="ARBA" id="ARBA00023163"/>
    </source>
</evidence>
<evidence type="ECO:0000256" key="1">
    <source>
        <dbReference type="ARBA" id="ARBA00023015"/>
    </source>
</evidence>
<dbReference type="GO" id="GO:0003677">
    <property type="term" value="F:DNA binding"/>
    <property type="evidence" value="ECO:0007669"/>
    <property type="project" value="UniProtKB-KW"/>
</dbReference>
<evidence type="ECO:0000313" key="7">
    <source>
        <dbReference type="EMBL" id="KAK5952671.1"/>
    </source>
</evidence>
<dbReference type="GO" id="GO:0003682">
    <property type="term" value="F:chromatin binding"/>
    <property type="evidence" value="ECO:0007669"/>
    <property type="project" value="TreeGrafter"/>
</dbReference>
<feature type="compositionally biased region" description="Basic and acidic residues" evidence="5">
    <location>
        <begin position="59"/>
        <end position="68"/>
    </location>
</feature>
<feature type="compositionally biased region" description="Basic and acidic residues" evidence="5">
    <location>
        <begin position="116"/>
        <end position="130"/>
    </location>
</feature>
<dbReference type="GO" id="GO:0046976">
    <property type="term" value="F:histone H3K27 methyltransferase activity"/>
    <property type="evidence" value="ECO:0007669"/>
    <property type="project" value="TreeGrafter"/>
</dbReference>
<protein>
    <recommendedName>
        <fullName evidence="6">SET domain-containing protein</fullName>
    </recommendedName>
</protein>
<dbReference type="InterPro" id="IPR045318">
    <property type="entry name" value="EZH1/2-like"/>
</dbReference>
<feature type="compositionally biased region" description="Acidic residues" evidence="5">
    <location>
        <begin position="1151"/>
        <end position="1164"/>
    </location>
</feature>
<dbReference type="PANTHER" id="PTHR45747:SF4">
    <property type="entry name" value="HISTONE-LYSINE N-METHYLTRANSFERASE E(Z)"/>
    <property type="match status" value="1"/>
</dbReference>
<dbReference type="SUPFAM" id="SSF82199">
    <property type="entry name" value="SET domain"/>
    <property type="match status" value="1"/>
</dbReference>
<evidence type="ECO:0000259" key="6">
    <source>
        <dbReference type="PROSITE" id="PS50280"/>
    </source>
</evidence>
<dbReference type="InterPro" id="IPR036864">
    <property type="entry name" value="Zn2-C6_fun-type_DNA-bd_sf"/>
</dbReference>
<evidence type="ECO:0000313" key="8">
    <source>
        <dbReference type="Proteomes" id="UP001316803"/>
    </source>
</evidence>
<comment type="caution">
    <text evidence="7">The sequence shown here is derived from an EMBL/GenBank/DDBJ whole genome shotgun (WGS) entry which is preliminary data.</text>
</comment>
<feature type="compositionally biased region" description="Polar residues" evidence="5">
    <location>
        <begin position="69"/>
        <end position="81"/>
    </location>
</feature>
<dbReference type="EMBL" id="JAKLMC020000014">
    <property type="protein sequence ID" value="KAK5952671.1"/>
    <property type="molecule type" value="Genomic_DNA"/>
</dbReference>
<gene>
    <name evidence="7" type="ORF">OHC33_006263</name>
</gene>
<dbReference type="GO" id="GO:0031507">
    <property type="term" value="P:heterochromatin formation"/>
    <property type="evidence" value="ECO:0007669"/>
    <property type="project" value="TreeGrafter"/>
</dbReference>
<dbReference type="Proteomes" id="UP001316803">
    <property type="component" value="Unassembled WGS sequence"/>
</dbReference>
<accession>A0AAN8I743</accession>
<feature type="compositionally biased region" description="Low complexity" evidence="5">
    <location>
        <begin position="1137"/>
        <end position="1146"/>
    </location>
</feature>
<proteinExistence type="predicted"/>
<feature type="compositionally biased region" description="Acidic residues" evidence="5">
    <location>
        <begin position="1089"/>
        <end position="1105"/>
    </location>
</feature>
<dbReference type="Gene3D" id="2.170.270.10">
    <property type="entry name" value="SET domain"/>
    <property type="match status" value="1"/>
</dbReference>
<organism evidence="7 8">
    <name type="scientific">Knufia fluminis</name>
    <dbReference type="NCBI Taxonomy" id="191047"/>
    <lineage>
        <taxon>Eukaryota</taxon>
        <taxon>Fungi</taxon>
        <taxon>Dikarya</taxon>
        <taxon>Ascomycota</taxon>
        <taxon>Pezizomycotina</taxon>
        <taxon>Eurotiomycetes</taxon>
        <taxon>Chaetothyriomycetidae</taxon>
        <taxon>Chaetothyriales</taxon>
        <taxon>Trichomeriaceae</taxon>
        <taxon>Knufia</taxon>
    </lineage>
</organism>
<dbReference type="GO" id="GO:0008270">
    <property type="term" value="F:zinc ion binding"/>
    <property type="evidence" value="ECO:0007669"/>
    <property type="project" value="InterPro"/>
</dbReference>
<dbReference type="InterPro" id="IPR001214">
    <property type="entry name" value="SET_dom"/>
</dbReference>
<dbReference type="InterPro" id="IPR046341">
    <property type="entry name" value="SET_dom_sf"/>
</dbReference>
<feature type="compositionally biased region" description="Basic and acidic residues" evidence="5">
    <location>
        <begin position="603"/>
        <end position="621"/>
    </location>
</feature>
<evidence type="ECO:0000256" key="5">
    <source>
        <dbReference type="SAM" id="MobiDB-lite"/>
    </source>
</evidence>
<dbReference type="Pfam" id="PF00856">
    <property type="entry name" value="SET"/>
    <property type="match status" value="1"/>
</dbReference>
<keyword evidence="1" id="KW-0805">Transcription regulation</keyword>
<dbReference type="AlphaFoldDB" id="A0AAN8I743"/>
<keyword evidence="2" id="KW-0238">DNA-binding</keyword>
<feature type="region of interest" description="Disordered" evidence="5">
    <location>
        <begin position="1070"/>
        <end position="1218"/>
    </location>
</feature>
<dbReference type="SMART" id="SM00066">
    <property type="entry name" value="GAL4"/>
    <property type="match status" value="1"/>
</dbReference>
<dbReference type="SUPFAM" id="SSF57701">
    <property type="entry name" value="Zn2/Cys6 DNA-binding domain"/>
    <property type="match status" value="1"/>
</dbReference>
<feature type="domain" description="SET" evidence="6">
    <location>
        <begin position="885"/>
        <end position="1006"/>
    </location>
</feature>
<dbReference type="SMART" id="SM00317">
    <property type="entry name" value="SET"/>
    <property type="match status" value="1"/>
</dbReference>
<keyword evidence="3" id="KW-0804">Transcription</keyword>
<dbReference type="PANTHER" id="PTHR45747">
    <property type="entry name" value="HISTONE-LYSINE N-METHYLTRANSFERASE E(Z)"/>
    <property type="match status" value="1"/>
</dbReference>
<feature type="compositionally biased region" description="Basic and acidic residues" evidence="5">
    <location>
        <begin position="1207"/>
        <end position="1218"/>
    </location>
</feature>
<dbReference type="Gene3D" id="4.10.240.10">
    <property type="entry name" value="Zn(2)-C6 fungal-type DNA-binding domain"/>
    <property type="match status" value="1"/>
</dbReference>
<reference evidence="7 8" key="1">
    <citation type="submission" date="2022-12" db="EMBL/GenBank/DDBJ databases">
        <title>Genomic features and morphological characterization of a novel Knufia sp. strain isolated from spacecraft assembly facility.</title>
        <authorList>
            <person name="Teixeira M."/>
            <person name="Chander A.M."/>
            <person name="Stajich J.E."/>
            <person name="Venkateswaran K."/>
        </authorList>
    </citation>
    <scope>NUCLEOTIDE SEQUENCE [LARGE SCALE GENOMIC DNA]</scope>
    <source>
        <strain evidence="7 8">FJI-L2-BK-P2</strain>
    </source>
</reference>
<feature type="compositionally biased region" description="Polar residues" evidence="5">
    <location>
        <begin position="45"/>
        <end position="56"/>
    </location>
</feature>
<name>A0AAN8I743_9EURO</name>
<feature type="region of interest" description="Disordered" evidence="5">
    <location>
        <begin position="1"/>
        <end position="130"/>
    </location>
</feature>
<sequence length="1218" mass="137484">MNQNTPEVFEISSDDDAPITGRSRPSERHKPIDYLSISDDGLEITNVQAKPKQSLSHRVRQESKRQNDSEVNGAQLVQNQVPRPSSKPRQKSSPHKNTSPRKPTQRITFQHGVRRPVTERDTKASNADRLEDHIRAVAEAARSQDRHQKADHEESRKELASFLSAIDAPGTDLGGPVIKKLKEHGRDPQATTDTLESVQTSEAHGSRRCTTCIEDNQVCDGRQPCNRCTAPGLDCVYNDELLPASQHGISRSTPKRHRKQKNIARDVESTVENIANVPISVNVENLPEKDTSERDTRTTYPIPRKLSTIELGQLEHMPRNDSLPDSLDEVRQIIRTHRDNLNAHREYLLEAQLVQARVRSQQKPTLPSQGAKVNPFKKFLQKKESHNQEPPLTSSTKLQIKVHGQHRGPRKNNYQTVVLPVRPLPIDPKAVILPKYQSIGRLGTSFLSKNVHTLLSLPYFADNEGPDDSAAAEREAELKERYRNNDIGMHENPFRELRQQRRCLERIWHWSADFADLLEELQLTPEHLRDWLQRSHALSKNVHKCKTCELTCDWLPKHVPRVEDALPFRGTPEEARGCKWLHETFTEITSIPVWHFLNNTHGGEPEKKKKRELPEARADPHNDPEPLLCSICFAHNCLVHGSYLDGDMDRNERGPTINDPELENNTRVTAVIGPNKKLNDHICGLFCCSTRQFSTPISQIVGLDATGKLTGQYNETTNMVQGLAGFKGTVLCSGECFLDIAQRNAVAAAWRPDETTDRLARSMLRMYGNNLRLPCMVAKIAKVSCVNALRQIIRVHQEPPHSKPHDLLDEGLPNLEDVDGRKLANRPAGYVTENSADLDKRRPECDPWLCKTCGVLEVLDPPNKYRDEIRIGRCKNNAIQLDLPAKTTKAPSEVQGWGLFAGQDLEQYAFIGEYKGEIISSGPMEESDRRGVVYHNHGLEYLFKMNKEQEIDGSTFGNKTRFMNNSQLDKHINVSAQKLLANGMARIMFFTKRPVKAGEELLYNYNYPEDVYKHFWEKGDRVEAGTNGVITAMAKPNFGVKNARLSAGAALAKTDGEQGPARKRVEAAVVRRQTETTTRRQKRKRKVVDEEDEEKEEEEDYDEEAAVGQESELIDYDEGDPAAAEQLLNDFQRKPKGSPSLGSSPPHQAESSDEEYEEEGDESHEESGPEVGGTDSEEEVPARRRRSRGQGFDSRFGGEAQRKAAATRRERASRGGRY</sequence>
<feature type="region of interest" description="Disordered" evidence="5">
    <location>
        <begin position="599"/>
        <end position="621"/>
    </location>
</feature>
<dbReference type="GO" id="GO:0000981">
    <property type="term" value="F:DNA-binding transcription factor activity, RNA polymerase II-specific"/>
    <property type="evidence" value="ECO:0007669"/>
    <property type="project" value="InterPro"/>
</dbReference>
<dbReference type="PROSITE" id="PS50280">
    <property type="entry name" value="SET"/>
    <property type="match status" value="1"/>
</dbReference>
<evidence type="ECO:0000256" key="4">
    <source>
        <dbReference type="ARBA" id="ARBA00023242"/>
    </source>
</evidence>
<keyword evidence="8" id="KW-1185">Reference proteome</keyword>
<dbReference type="InterPro" id="IPR001138">
    <property type="entry name" value="Zn2Cys6_DnaBD"/>
</dbReference>
<evidence type="ECO:0000256" key="2">
    <source>
        <dbReference type="ARBA" id="ARBA00023125"/>
    </source>
</evidence>
<dbReference type="GO" id="GO:0005634">
    <property type="term" value="C:nucleus"/>
    <property type="evidence" value="ECO:0007669"/>
    <property type="project" value="TreeGrafter"/>
</dbReference>